<evidence type="ECO:0000313" key="3">
    <source>
        <dbReference type="Proteomes" id="UP000694846"/>
    </source>
</evidence>
<dbReference type="GeneID" id="112693298"/>
<keyword evidence="3" id="KW-1185">Reference proteome</keyword>
<feature type="domain" description="ODAD1 central coiled coil region" evidence="2">
    <location>
        <begin position="110"/>
        <end position="372"/>
    </location>
</feature>
<dbReference type="Pfam" id="PF21773">
    <property type="entry name" value="ODAD1_CC"/>
    <property type="match status" value="1"/>
</dbReference>
<dbReference type="InterPro" id="IPR049258">
    <property type="entry name" value="ODAD1_CC"/>
</dbReference>
<gene>
    <name evidence="4" type="primary">LOC112693298</name>
</gene>
<evidence type="ECO:0000256" key="1">
    <source>
        <dbReference type="ARBA" id="ARBA00023054"/>
    </source>
</evidence>
<sequence>MDDSIIPKADNTSEIIRENLLKSTYINKRNDLRKNILPAKRRNNIKSATLQLEKEQANLLANLNVVLQKSKLKQDRRNQVGRLQSKDDRQKKITDAELKTVNEQKFLNDIEKLLLGKNHAYNKEVKKLEDLRQTLDGLLKKLAHKNVTYDSMICHLDKEAKYLTSFCECALNYQEKKEKALNNLTLFRENNTPEEVQWHLRVNAASYKLKGDLELSEFLQKKRSERRNNRKTSPAKVIKESYENEDLSKAMKHLIHISGESDLKIITENIKKMSYDKASLFHLIIFIEKQLSELEYSLSHYKSIGKERKGSINNKNKMYDDKLNTLLIKVQVNEDTINSIQTILKNVSDAYIRSIEEIYSIFKMIGIDPSLYEVLGLSEPINEENMLNYFKEMEKRLFEILFKLNIIENSCLTGPVEDPLMSDVESTQNLLTKDYNGIEIKLNKVLDIGDGSKNQKLNHNIDVGYLPST</sequence>
<keyword evidence="1" id="KW-0175">Coiled coil</keyword>
<name>A0A8B8GP16_9HEMI</name>
<reference evidence="4" key="1">
    <citation type="submission" date="2025-08" db="UniProtKB">
        <authorList>
            <consortium name="RefSeq"/>
        </authorList>
    </citation>
    <scope>IDENTIFICATION</scope>
    <source>
        <tissue evidence="4">Whole body</tissue>
    </source>
</reference>
<dbReference type="AlphaFoldDB" id="A0A8B8GP16"/>
<dbReference type="RefSeq" id="XP_025424082.1">
    <property type="nucleotide sequence ID" value="XM_025568297.1"/>
</dbReference>
<accession>A0A8B8GP16</accession>
<protein>
    <submittedName>
        <fullName evidence="4">Uncharacterized protein LOC112693298</fullName>
    </submittedName>
</protein>
<evidence type="ECO:0000313" key="4">
    <source>
        <dbReference type="RefSeq" id="XP_025424082.1"/>
    </source>
</evidence>
<proteinExistence type="predicted"/>
<dbReference type="Proteomes" id="UP000694846">
    <property type="component" value="Unplaced"/>
</dbReference>
<evidence type="ECO:0000259" key="2">
    <source>
        <dbReference type="Pfam" id="PF21773"/>
    </source>
</evidence>
<organism evidence="3 4">
    <name type="scientific">Sipha flava</name>
    <name type="common">yellow sugarcane aphid</name>
    <dbReference type="NCBI Taxonomy" id="143950"/>
    <lineage>
        <taxon>Eukaryota</taxon>
        <taxon>Metazoa</taxon>
        <taxon>Ecdysozoa</taxon>
        <taxon>Arthropoda</taxon>
        <taxon>Hexapoda</taxon>
        <taxon>Insecta</taxon>
        <taxon>Pterygota</taxon>
        <taxon>Neoptera</taxon>
        <taxon>Paraneoptera</taxon>
        <taxon>Hemiptera</taxon>
        <taxon>Sternorrhyncha</taxon>
        <taxon>Aphidomorpha</taxon>
        <taxon>Aphidoidea</taxon>
        <taxon>Aphididae</taxon>
        <taxon>Sipha</taxon>
    </lineage>
</organism>
<dbReference type="OrthoDB" id="6594413at2759"/>